<feature type="region of interest" description="Disordered" evidence="1">
    <location>
        <begin position="115"/>
        <end position="187"/>
    </location>
</feature>
<proteinExistence type="predicted"/>
<name>A0ABQ4C6X2_9ACTN</name>
<organism evidence="2 3">
    <name type="scientific">Asanoa iriomotensis</name>
    <dbReference type="NCBI Taxonomy" id="234613"/>
    <lineage>
        <taxon>Bacteria</taxon>
        <taxon>Bacillati</taxon>
        <taxon>Actinomycetota</taxon>
        <taxon>Actinomycetes</taxon>
        <taxon>Micromonosporales</taxon>
        <taxon>Micromonosporaceae</taxon>
        <taxon>Asanoa</taxon>
    </lineage>
</organism>
<dbReference type="EMBL" id="BONC01000034">
    <property type="protein sequence ID" value="GIF58536.1"/>
    <property type="molecule type" value="Genomic_DNA"/>
</dbReference>
<evidence type="ECO:0000256" key="1">
    <source>
        <dbReference type="SAM" id="MobiDB-lite"/>
    </source>
</evidence>
<gene>
    <name evidence="2" type="ORF">Air01nite_46310</name>
</gene>
<feature type="compositionally biased region" description="Basic residues" evidence="1">
    <location>
        <begin position="169"/>
        <end position="187"/>
    </location>
</feature>
<accession>A0ABQ4C6X2</accession>
<protein>
    <submittedName>
        <fullName evidence="2">Uncharacterized protein</fullName>
    </submittedName>
</protein>
<evidence type="ECO:0000313" key="2">
    <source>
        <dbReference type="EMBL" id="GIF58536.1"/>
    </source>
</evidence>
<feature type="region of interest" description="Disordered" evidence="1">
    <location>
        <begin position="1"/>
        <end position="21"/>
    </location>
</feature>
<evidence type="ECO:0000313" key="3">
    <source>
        <dbReference type="Proteomes" id="UP000624325"/>
    </source>
</evidence>
<sequence>MPDHAPWPPPGGRHRATGLSGPGRRYTLIVMALAVTSSLPILAAIGPGAGQIGSAVAGDDMTGTTPFIAPPSPDPVVVIPIRPGVLDTPPPLVELPAPAGTAAPPRRPVKRTVTHHRHQRPAEAQPDRAWRQVEPKTPRVREGRPRAEAARVVHKHRQWRRSPTASVGHCKHRQVHTAAPHGRRRGR</sequence>
<dbReference type="Proteomes" id="UP000624325">
    <property type="component" value="Unassembled WGS sequence"/>
</dbReference>
<keyword evidence="3" id="KW-1185">Reference proteome</keyword>
<comment type="caution">
    <text evidence="2">The sequence shown here is derived from an EMBL/GenBank/DDBJ whole genome shotgun (WGS) entry which is preliminary data.</text>
</comment>
<feature type="compositionally biased region" description="Basic and acidic residues" evidence="1">
    <location>
        <begin position="125"/>
        <end position="151"/>
    </location>
</feature>
<reference evidence="2 3" key="1">
    <citation type="submission" date="2021-01" db="EMBL/GenBank/DDBJ databases">
        <title>Whole genome shotgun sequence of Asanoa iriomotensis NBRC 100142.</title>
        <authorList>
            <person name="Komaki H."/>
            <person name="Tamura T."/>
        </authorList>
    </citation>
    <scope>NUCLEOTIDE SEQUENCE [LARGE SCALE GENOMIC DNA]</scope>
    <source>
        <strain evidence="2 3">NBRC 100142</strain>
    </source>
</reference>
<feature type="compositionally biased region" description="Pro residues" evidence="1">
    <location>
        <begin position="1"/>
        <end position="11"/>
    </location>
</feature>